<dbReference type="EMBL" id="BOSL01000026">
    <property type="protein sequence ID" value="GIP55957.1"/>
    <property type="molecule type" value="Genomic_DNA"/>
</dbReference>
<reference evidence="1 2" key="1">
    <citation type="submission" date="2021-03" db="EMBL/GenBank/DDBJ databases">
        <title>Antimicrobial resistance genes in bacteria isolated from Japanese honey, and their potential for conferring macrolide and lincosamide resistance in the American foulbrood pathogen Paenibacillus larvae.</title>
        <authorList>
            <person name="Okamoto M."/>
            <person name="Kumagai M."/>
            <person name="Kanamori H."/>
            <person name="Takamatsu D."/>
        </authorList>
    </citation>
    <scope>NUCLEOTIDE SEQUENCE [LARGE SCALE GENOMIC DNA]</scope>
    <source>
        <strain evidence="1 2">J42TS3</strain>
    </source>
</reference>
<keyword evidence="2" id="KW-1185">Reference proteome</keyword>
<protein>
    <submittedName>
        <fullName evidence="1">Phage protein</fullName>
    </submittedName>
</protein>
<organism evidence="1 2">
    <name type="scientific">Paenibacillus vini</name>
    <dbReference type="NCBI Taxonomy" id="1476024"/>
    <lineage>
        <taxon>Bacteria</taxon>
        <taxon>Bacillati</taxon>
        <taxon>Bacillota</taxon>
        <taxon>Bacilli</taxon>
        <taxon>Bacillales</taxon>
        <taxon>Paenibacillaceae</taxon>
        <taxon>Paenibacillus</taxon>
    </lineage>
</organism>
<name>A0ABQ4MIZ4_9BACL</name>
<proteinExistence type="predicted"/>
<dbReference type="Pfam" id="PF20765">
    <property type="entry name" value="Phage_tail_terminator_8"/>
    <property type="match status" value="1"/>
</dbReference>
<comment type="caution">
    <text evidence="1">The sequence shown here is derived from an EMBL/GenBank/DDBJ whole genome shotgun (WGS) entry which is preliminary data.</text>
</comment>
<dbReference type="InterPro" id="IPR049254">
    <property type="entry name" value="Phage_tail_terminator"/>
</dbReference>
<dbReference type="RefSeq" id="WP_213656703.1">
    <property type="nucleotide sequence ID" value="NZ_BOSL01000026.1"/>
</dbReference>
<dbReference type="Proteomes" id="UP000679992">
    <property type="component" value="Unassembled WGS sequence"/>
</dbReference>
<accession>A0ABQ4MIZ4</accession>
<gene>
    <name evidence="1" type="ORF">J42TS3_49920</name>
</gene>
<evidence type="ECO:0000313" key="2">
    <source>
        <dbReference type="Proteomes" id="UP000679992"/>
    </source>
</evidence>
<evidence type="ECO:0000313" key="1">
    <source>
        <dbReference type="EMBL" id="GIP55957.1"/>
    </source>
</evidence>
<sequence length="145" mass="16850">MIKVTVDSIRSGVILALSNLFPTMDIYGEEIKQGFETPCFFVKLLTHAQDQEMNRRYKRFYSFDIHFFPAGNDYNRGAHEMAEKLYDAFRWVGIDGSRYKGTGMNHEVVDGTLHFFVDFNFHVMAEKQSDPKMKTLDQEGYLKNG</sequence>